<comment type="caution">
    <text evidence="2">The sequence shown here is derived from an EMBL/GenBank/DDBJ whole genome shotgun (WGS) entry which is preliminary data.</text>
</comment>
<keyword evidence="1" id="KW-0472">Membrane</keyword>
<feature type="transmembrane region" description="Helical" evidence="1">
    <location>
        <begin position="12"/>
        <end position="33"/>
    </location>
</feature>
<evidence type="ECO:0000256" key="1">
    <source>
        <dbReference type="SAM" id="Phobius"/>
    </source>
</evidence>
<gene>
    <name evidence="2" type="ORF">H7C19_33420</name>
</gene>
<proteinExistence type="predicted"/>
<name>A0A7X0RXQ2_9BACL</name>
<sequence length="198" mass="21553">MTTGKRTYTVPVLLILMTLMAILIVVLFSRVLLDSQSLKTERGHRLAERYTYCQAYASALEEYSAGMLSAKDEGGRLAAQTLQGRLAPTGGECLGLLYESGIRAGEAKDQATSAVTLPLNAIQDKLEPIGLKGGELSADERKTLETVHAGAVELEQTLQAYSVPTGDQRYRQMQAGVEWLPVARQARDQLQQLAKGLE</sequence>
<accession>A0A7X0RXQ2</accession>
<keyword evidence="1" id="KW-1133">Transmembrane helix</keyword>
<reference evidence="2 3" key="1">
    <citation type="submission" date="2020-08" db="EMBL/GenBank/DDBJ databases">
        <title>Cohnella phylogeny.</title>
        <authorList>
            <person name="Dunlap C."/>
        </authorList>
    </citation>
    <scope>NUCLEOTIDE SEQUENCE [LARGE SCALE GENOMIC DNA]</scope>
    <source>
        <strain evidence="2 3">DSM 28246</strain>
    </source>
</reference>
<dbReference type="AlphaFoldDB" id="A0A7X0RXQ2"/>
<dbReference type="RefSeq" id="WP_185673420.1">
    <property type="nucleotide sequence ID" value="NZ_JACJVP010000083.1"/>
</dbReference>
<keyword evidence="1" id="KW-0812">Transmembrane</keyword>
<keyword evidence="3" id="KW-1185">Reference proteome</keyword>
<dbReference type="Proteomes" id="UP000547209">
    <property type="component" value="Unassembled WGS sequence"/>
</dbReference>
<organism evidence="2 3">
    <name type="scientific">Cohnella nanjingensis</name>
    <dbReference type="NCBI Taxonomy" id="1387779"/>
    <lineage>
        <taxon>Bacteria</taxon>
        <taxon>Bacillati</taxon>
        <taxon>Bacillota</taxon>
        <taxon>Bacilli</taxon>
        <taxon>Bacillales</taxon>
        <taxon>Paenibacillaceae</taxon>
        <taxon>Cohnella</taxon>
    </lineage>
</organism>
<protein>
    <submittedName>
        <fullName evidence="2">Uncharacterized protein</fullName>
    </submittedName>
</protein>
<evidence type="ECO:0000313" key="3">
    <source>
        <dbReference type="Proteomes" id="UP000547209"/>
    </source>
</evidence>
<evidence type="ECO:0000313" key="2">
    <source>
        <dbReference type="EMBL" id="MBB6675572.1"/>
    </source>
</evidence>
<dbReference type="EMBL" id="JACJVP010000083">
    <property type="protein sequence ID" value="MBB6675572.1"/>
    <property type="molecule type" value="Genomic_DNA"/>
</dbReference>